<reference evidence="2" key="1">
    <citation type="submission" date="2005-09" db="EMBL/GenBank/DDBJ databases">
        <authorList>
            <person name="Mural R.J."/>
            <person name="Li P.W."/>
            <person name="Adams M.D."/>
            <person name="Amanatides P.G."/>
            <person name="Baden-Tillson H."/>
            <person name="Barnstead M."/>
            <person name="Chin S.H."/>
            <person name="Dew I."/>
            <person name="Evans C.A."/>
            <person name="Ferriera S."/>
            <person name="Flanigan M."/>
            <person name="Fosler C."/>
            <person name="Glodek A."/>
            <person name="Gu Z."/>
            <person name="Holt R.A."/>
            <person name="Jennings D."/>
            <person name="Kraft C.L."/>
            <person name="Lu F."/>
            <person name="Nguyen T."/>
            <person name="Nusskern D.R."/>
            <person name="Pfannkoch C.M."/>
            <person name="Sitter C."/>
            <person name="Sutton G.G."/>
            <person name="Venter J.C."/>
            <person name="Wang Z."/>
            <person name="Woodage T."/>
            <person name="Zheng X.H."/>
            <person name="Zhong F."/>
        </authorList>
    </citation>
    <scope>NUCLEOTIDE SEQUENCE [LARGE SCALE GENOMIC DNA]</scope>
    <source>
        <strain>BN</strain>
        <strain evidence="2">Sprague-Dawley</strain>
    </source>
</reference>
<name>A6J7N8_RAT</name>
<protein>
    <submittedName>
        <fullName evidence="1">RCG44051, isoform CRA_b</fullName>
    </submittedName>
</protein>
<dbReference type="EMBL" id="CH473977">
    <property type="protein sequence ID" value="EDL98389.1"/>
    <property type="molecule type" value="Genomic_DNA"/>
</dbReference>
<evidence type="ECO:0000313" key="1">
    <source>
        <dbReference type="EMBL" id="EDL98389.1"/>
    </source>
</evidence>
<accession>A6J7N8</accession>
<dbReference type="AlphaFoldDB" id="A6J7N8"/>
<proteinExistence type="predicted"/>
<evidence type="ECO:0000313" key="2">
    <source>
        <dbReference type="Proteomes" id="UP000234681"/>
    </source>
</evidence>
<sequence length="61" mass="7357">MQSECARWLLTWQREFSAGQFKRHVQKLSSILSSIWFLQTLSCTMTGRRSIWRFPQETSWC</sequence>
<gene>
    <name evidence="1" type="ORF">rCG_44051</name>
</gene>
<dbReference type="Proteomes" id="UP000234681">
    <property type="component" value="Chromosome 17"/>
</dbReference>
<organism evidence="1 2">
    <name type="scientific">Rattus norvegicus</name>
    <name type="common">Rat</name>
    <dbReference type="NCBI Taxonomy" id="10116"/>
    <lineage>
        <taxon>Eukaryota</taxon>
        <taxon>Metazoa</taxon>
        <taxon>Chordata</taxon>
        <taxon>Craniata</taxon>
        <taxon>Vertebrata</taxon>
        <taxon>Euteleostomi</taxon>
        <taxon>Mammalia</taxon>
        <taxon>Eutheria</taxon>
        <taxon>Euarchontoglires</taxon>
        <taxon>Glires</taxon>
        <taxon>Rodentia</taxon>
        <taxon>Myomorpha</taxon>
        <taxon>Muroidea</taxon>
        <taxon>Muridae</taxon>
        <taxon>Murinae</taxon>
        <taxon>Rattus</taxon>
    </lineage>
</organism>